<gene>
    <name evidence="9" type="primary">EOG090X0E8U</name>
</gene>
<comment type="subcellular location">
    <subcellularLocation>
        <location evidence="1 6">Nucleus</location>
        <location evidence="1 6">Nucleolus</location>
    </subcellularLocation>
</comment>
<comment type="function">
    <text evidence="6">Component of the 90S pre-ribosome involved in the maturation of rRNAs. Required for early cleavages of the pre-RNAs in the 40S ribosomal subunit maturation pathway.</text>
</comment>
<dbReference type="GO" id="GO:0030686">
    <property type="term" value="C:90S preribosome"/>
    <property type="evidence" value="ECO:0007669"/>
    <property type="project" value="TreeGrafter"/>
</dbReference>
<dbReference type="PANTHER" id="PTHR21738:SF0">
    <property type="entry name" value="RIBOSOMAL RNA PROCESSING PROTEIN 36 HOMOLOG"/>
    <property type="match status" value="1"/>
</dbReference>
<keyword evidence="3 6" id="KW-0690">Ribosome biogenesis</keyword>
<evidence type="ECO:0000256" key="2">
    <source>
        <dbReference type="ARBA" id="ARBA00009418"/>
    </source>
</evidence>
<dbReference type="InterPro" id="IPR009292">
    <property type="entry name" value="RRP36"/>
</dbReference>
<feature type="compositionally biased region" description="Basic and acidic residues" evidence="8">
    <location>
        <begin position="279"/>
        <end position="295"/>
    </location>
</feature>
<feature type="compositionally biased region" description="Acidic residues" evidence="8">
    <location>
        <begin position="8"/>
        <end position="34"/>
    </location>
</feature>
<sequence length="295" mass="34748">MSKKTRFEEEDIVEEYNSEDDEDDDVDEEDEADEASSGSDVSEDKFPVLSSIVNKGKVAVDPTAPKNEDTERLAIRQELSNLSFEELQKLKEKIGSKKFNNTLLAGGKKKSEPVVREFKRANPNRPREMSSKSRKIEVKQAIQVPKVFKNDPRFDNLCGEFHEKKFHRNYEFVNKMKEEEVAKLKEEIKEEANPRRVEKMKYLIQRMENQIRAEKKRKEEEEKEAAERQTTIEALKQGINPHFASKSMRKEKEMKDKFEHLKKDGRLDQYMAKKRKHNAQRDRKSMPMRESSFKT</sequence>
<accession>A0A9N6WR40</accession>
<protein>
    <recommendedName>
        <fullName evidence="6">rRNA biogenesis protein RRP36</fullName>
    </recommendedName>
</protein>
<evidence type="ECO:0000256" key="5">
    <source>
        <dbReference type="ARBA" id="ARBA00023242"/>
    </source>
</evidence>
<comment type="similarity">
    <text evidence="2 6">Belongs to the RRP36 family.</text>
</comment>
<name>A0A9N6WR40_9CRUS</name>
<comment type="subunit">
    <text evidence="6">Associates with 90S and pre-40S pre-ribosomal particles.</text>
</comment>
<dbReference type="GO" id="GO:0000462">
    <property type="term" value="P:maturation of SSU-rRNA from tricistronic rRNA transcript (SSU-rRNA, 5.8S rRNA, LSU-rRNA)"/>
    <property type="evidence" value="ECO:0007669"/>
    <property type="project" value="TreeGrafter"/>
</dbReference>
<evidence type="ECO:0000256" key="4">
    <source>
        <dbReference type="ARBA" id="ARBA00022552"/>
    </source>
</evidence>
<keyword evidence="4 6" id="KW-0698">rRNA processing</keyword>
<evidence type="ECO:0000256" key="8">
    <source>
        <dbReference type="SAM" id="MobiDB-lite"/>
    </source>
</evidence>
<evidence type="ECO:0000256" key="6">
    <source>
        <dbReference type="RuleBase" id="RU368027"/>
    </source>
</evidence>
<dbReference type="GO" id="GO:0005730">
    <property type="term" value="C:nucleolus"/>
    <property type="evidence" value="ECO:0007669"/>
    <property type="project" value="UniProtKB-SubCell"/>
</dbReference>
<feature type="region of interest" description="Disordered" evidence="8">
    <location>
        <begin position="259"/>
        <end position="295"/>
    </location>
</feature>
<reference evidence="9" key="1">
    <citation type="submission" date="2021-04" db="EMBL/GenBank/DDBJ databases">
        <authorList>
            <person name="Cornetti L."/>
        </authorList>
    </citation>
    <scope>NUCLEOTIDE SEQUENCE</scope>
</reference>
<dbReference type="Pfam" id="PF06102">
    <property type="entry name" value="RRP36"/>
    <property type="match status" value="1"/>
</dbReference>
<feature type="region of interest" description="Disordered" evidence="8">
    <location>
        <begin position="1"/>
        <end position="46"/>
    </location>
</feature>
<dbReference type="EMBL" id="OC978432">
    <property type="protein sequence ID" value="CAG4635087.1"/>
    <property type="molecule type" value="Genomic_DNA"/>
</dbReference>
<evidence type="ECO:0000256" key="1">
    <source>
        <dbReference type="ARBA" id="ARBA00004604"/>
    </source>
</evidence>
<organism evidence="9">
    <name type="scientific">Alona affinis</name>
    <dbReference type="NCBI Taxonomy" id="381656"/>
    <lineage>
        <taxon>Eukaryota</taxon>
        <taxon>Metazoa</taxon>
        <taxon>Ecdysozoa</taxon>
        <taxon>Arthropoda</taxon>
        <taxon>Crustacea</taxon>
        <taxon>Branchiopoda</taxon>
        <taxon>Diplostraca</taxon>
        <taxon>Cladocera</taxon>
        <taxon>Anomopoda</taxon>
        <taxon>Chydoridae</taxon>
        <taxon>Alona</taxon>
    </lineage>
</organism>
<keyword evidence="7" id="KW-0175">Coiled coil</keyword>
<evidence type="ECO:0000313" key="9">
    <source>
        <dbReference type="EMBL" id="CAG4635087.1"/>
    </source>
</evidence>
<dbReference type="AlphaFoldDB" id="A0A9N6WR40"/>
<dbReference type="PANTHER" id="PTHR21738">
    <property type="entry name" value="RIBOSOMAL RNA PROCESSING PROTEIN 36 HOMOLOG"/>
    <property type="match status" value="1"/>
</dbReference>
<evidence type="ECO:0000256" key="7">
    <source>
        <dbReference type="SAM" id="Coils"/>
    </source>
</evidence>
<keyword evidence="5 6" id="KW-0539">Nucleus</keyword>
<proteinExistence type="inferred from homology"/>
<keyword evidence="6" id="KW-0687">Ribonucleoprotein</keyword>
<evidence type="ECO:0000256" key="3">
    <source>
        <dbReference type="ARBA" id="ARBA00022517"/>
    </source>
</evidence>
<feature type="coiled-coil region" evidence="7">
    <location>
        <begin position="167"/>
        <end position="238"/>
    </location>
</feature>